<accession>A0ABY5ATC6</accession>
<dbReference type="RefSeq" id="WP_087705593.1">
    <property type="nucleotide sequence ID" value="NZ_CP098611.1"/>
</dbReference>
<gene>
    <name evidence="1" type="ORF">NEA10_05130</name>
</gene>
<evidence type="ECO:0000313" key="1">
    <source>
        <dbReference type="EMBL" id="USR92108.1"/>
    </source>
</evidence>
<protein>
    <submittedName>
        <fullName evidence="1">Uncharacterized protein</fullName>
    </submittedName>
</protein>
<dbReference type="Proteomes" id="UP001056708">
    <property type="component" value="Chromosome"/>
</dbReference>
<evidence type="ECO:0000313" key="2">
    <source>
        <dbReference type="Proteomes" id="UP001056708"/>
    </source>
</evidence>
<organism evidence="1 2">
    <name type="scientific">Phormidium yuhuli AB48</name>
    <dbReference type="NCBI Taxonomy" id="2940671"/>
    <lineage>
        <taxon>Bacteria</taxon>
        <taxon>Bacillati</taxon>
        <taxon>Cyanobacteriota</taxon>
        <taxon>Cyanophyceae</taxon>
        <taxon>Oscillatoriophycideae</taxon>
        <taxon>Oscillatoriales</taxon>
        <taxon>Oscillatoriaceae</taxon>
        <taxon>Phormidium</taxon>
        <taxon>Phormidium yuhuli</taxon>
    </lineage>
</organism>
<sequence length="89" mass="10273">MVRRKHPKQEVESALQYAEQNGWRVEMGGSHAWGKLYCPYNDNQCRCGEFCIASIWSTPRNPGNHAKQICRVVDNCTIHNPPERLEDSE</sequence>
<proteinExistence type="predicted"/>
<name>A0ABY5ATC6_9CYAN</name>
<dbReference type="EMBL" id="CP098611">
    <property type="protein sequence ID" value="USR92108.1"/>
    <property type="molecule type" value="Genomic_DNA"/>
</dbReference>
<keyword evidence="2" id="KW-1185">Reference proteome</keyword>
<reference evidence="1" key="1">
    <citation type="submission" date="2022-06" db="EMBL/GenBank/DDBJ databases">
        <title>Genome sequence of Phormidium yuhuli AB48 isolated from an industrial photobioreactor environment.</title>
        <authorList>
            <person name="Qiu Y."/>
            <person name="Noonan A.J.C."/>
            <person name="Dofher K."/>
            <person name="Koch M."/>
            <person name="Kieft B."/>
            <person name="Lin X."/>
            <person name="Ziels R.M."/>
            <person name="Hallam S.J."/>
        </authorList>
    </citation>
    <scope>NUCLEOTIDE SEQUENCE</scope>
    <source>
        <strain evidence="1">AB48</strain>
    </source>
</reference>